<organism evidence="2">
    <name type="scientific">Rhizophora mucronata</name>
    <name type="common">Asiatic mangrove</name>
    <dbReference type="NCBI Taxonomy" id="61149"/>
    <lineage>
        <taxon>Eukaryota</taxon>
        <taxon>Viridiplantae</taxon>
        <taxon>Streptophyta</taxon>
        <taxon>Embryophyta</taxon>
        <taxon>Tracheophyta</taxon>
        <taxon>Spermatophyta</taxon>
        <taxon>Magnoliopsida</taxon>
        <taxon>eudicotyledons</taxon>
        <taxon>Gunneridae</taxon>
        <taxon>Pentapetalae</taxon>
        <taxon>rosids</taxon>
        <taxon>fabids</taxon>
        <taxon>Malpighiales</taxon>
        <taxon>Rhizophoraceae</taxon>
        <taxon>Rhizophora</taxon>
    </lineage>
</organism>
<reference evidence="2" key="1">
    <citation type="submission" date="2018-02" db="EMBL/GenBank/DDBJ databases">
        <title>Rhizophora mucronata_Transcriptome.</title>
        <authorList>
            <person name="Meera S.P."/>
            <person name="Sreeshan A."/>
            <person name="Augustine A."/>
        </authorList>
    </citation>
    <scope>NUCLEOTIDE SEQUENCE</scope>
    <source>
        <tissue evidence="2">Leaf</tissue>
    </source>
</reference>
<accession>A0A2P2PQQ6</accession>
<evidence type="ECO:0000313" key="2">
    <source>
        <dbReference type="EMBL" id="MBX57045.1"/>
    </source>
</evidence>
<sequence length="34" mass="3998">MEQGNKLPWKKSFSPKSLQHHHTSNFLLLLHIIS</sequence>
<name>A0A2P2PQQ6_RHIMU</name>
<protein>
    <submittedName>
        <fullName evidence="2">Uncharacterized protein</fullName>
    </submittedName>
</protein>
<feature type="region of interest" description="Disordered" evidence="1">
    <location>
        <begin position="1"/>
        <end position="20"/>
    </location>
</feature>
<dbReference type="EMBL" id="GGEC01076561">
    <property type="protein sequence ID" value="MBX57045.1"/>
    <property type="molecule type" value="Transcribed_RNA"/>
</dbReference>
<evidence type="ECO:0000256" key="1">
    <source>
        <dbReference type="SAM" id="MobiDB-lite"/>
    </source>
</evidence>
<proteinExistence type="predicted"/>
<dbReference type="AlphaFoldDB" id="A0A2P2PQQ6"/>